<dbReference type="RefSeq" id="WP_409543638.1">
    <property type="nucleotide sequence ID" value="NZ_JBKBDD010000004.1"/>
</dbReference>
<evidence type="ECO:0000313" key="3">
    <source>
        <dbReference type="Proteomes" id="UP001635816"/>
    </source>
</evidence>
<protein>
    <recommendedName>
        <fullName evidence="4">DUF3311 domain-containing protein</fullName>
    </recommendedName>
</protein>
<keyword evidence="3" id="KW-1185">Reference proteome</keyword>
<feature type="transmembrane region" description="Helical" evidence="1">
    <location>
        <begin position="34"/>
        <end position="54"/>
    </location>
</feature>
<evidence type="ECO:0008006" key="4">
    <source>
        <dbReference type="Google" id="ProtNLM"/>
    </source>
</evidence>
<name>A0ABW9L923_9MYCO</name>
<keyword evidence="1" id="KW-0812">Transmembrane</keyword>
<evidence type="ECO:0000256" key="1">
    <source>
        <dbReference type="SAM" id="Phobius"/>
    </source>
</evidence>
<organism evidence="2 3">
    <name type="scientific">Mycolicibacterium nivoides</name>
    <dbReference type="NCBI Taxonomy" id="2487344"/>
    <lineage>
        <taxon>Bacteria</taxon>
        <taxon>Bacillati</taxon>
        <taxon>Actinomycetota</taxon>
        <taxon>Actinomycetes</taxon>
        <taxon>Mycobacteriales</taxon>
        <taxon>Mycobacteriaceae</taxon>
        <taxon>Mycolicibacterium</taxon>
    </lineage>
</organism>
<proteinExistence type="predicted"/>
<accession>A0ABW9L923</accession>
<dbReference type="Proteomes" id="UP001635816">
    <property type="component" value="Unassembled WGS sequence"/>
</dbReference>
<gene>
    <name evidence="2" type="ORF">ACK4CT_14900</name>
</gene>
<evidence type="ECO:0000313" key="2">
    <source>
        <dbReference type="EMBL" id="MFN6544478.1"/>
    </source>
</evidence>
<keyword evidence="1" id="KW-1133">Transmembrane helix</keyword>
<keyword evidence="1" id="KW-0472">Membrane</keyword>
<comment type="caution">
    <text evidence="2">The sequence shown here is derived from an EMBL/GenBank/DDBJ whole genome shotgun (WGS) entry which is preliminary data.</text>
</comment>
<reference evidence="2 3" key="1">
    <citation type="submission" date="2024-12" db="EMBL/GenBank/DDBJ databases">
        <title>The coexistence of Mycolicibacterium septicum and Mycolicibacterium nivoides in clinical samples.</title>
        <authorList>
            <person name="Wang C."/>
            <person name="Feng Y."/>
            <person name="Zong Z."/>
        </authorList>
    </citation>
    <scope>NUCLEOTIDE SEQUENCE [LARGE SCALE GENOMIC DNA]</scope>
    <source>
        <strain evidence="2 3">120309</strain>
    </source>
</reference>
<sequence>MSTFKFVASIVVFAVLLLAVLYIPAYLVFGGPAIVWWVMVLPALLFGLTVTAALDDALKQSSN</sequence>
<feature type="transmembrane region" description="Helical" evidence="1">
    <location>
        <begin position="7"/>
        <end position="28"/>
    </location>
</feature>
<dbReference type="EMBL" id="JBKBDD010000004">
    <property type="protein sequence ID" value="MFN6544478.1"/>
    <property type="molecule type" value="Genomic_DNA"/>
</dbReference>